<evidence type="ECO:0000313" key="2">
    <source>
        <dbReference type="Proteomes" id="UP000318294"/>
    </source>
</evidence>
<dbReference type="OrthoDB" id="7067936at2"/>
<name>A0A554WZQ5_9BURK</name>
<proteinExistence type="predicted"/>
<comment type="caution">
    <text evidence="1">The sequence shown here is derived from an EMBL/GenBank/DDBJ whole genome shotgun (WGS) entry which is preliminary data.</text>
</comment>
<sequence>MAGIRAARLDRSPRLQRVLELLSDGRWYSTLDIVIGAGVCAVNSCIAELRANGIPVVCRRVGRERFEYRIGSSDGRA</sequence>
<dbReference type="EMBL" id="VJON01000075">
    <property type="protein sequence ID" value="TSE29046.1"/>
    <property type="molecule type" value="Genomic_DNA"/>
</dbReference>
<dbReference type="AlphaFoldDB" id="A0A554WZQ5"/>
<dbReference type="Proteomes" id="UP000318294">
    <property type="component" value="Unassembled WGS sequence"/>
</dbReference>
<evidence type="ECO:0008006" key="3">
    <source>
        <dbReference type="Google" id="ProtNLM"/>
    </source>
</evidence>
<dbReference type="RefSeq" id="WP_144329452.1">
    <property type="nucleotide sequence ID" value="NZ_VJON01000075.1"/>
</dbReference>
<accession>A0A554WZQ5</accession>
<gene>
    <name evidence="1" type="ORF">Tchar_02631</name>
</gene>
<evidence type="ECO:0000313" key="1">
    <source>
        <dbReference type="EMBL" id="TSE29046.1"/>
    </source>
</evidence>
<protein>
    <recommendedName>
        <fullName evidence="3">Helix-turn-helix domain protein</fullName>
    </recommendedName>
</protein>
<keyword evidence="2" id="KW-1185">Reference proteome</keyword>
<reference evidence="1 2" key="1">
    <citation type="submission" date="2019-07" db="EMBL/GenBank/DDBJ databases">
        <title>Tepidimonas charontis SPSP-6 draft genome.</title>
        <authorList>
            <person name="Da Costa M.S."/>
            <person name="Froufe H.J.C."/>
            <person name="Egas C."/>
            <person name="Albuquerque L."/>
        </authorList>
    </citation>
    <scope>NUCLEOTIDE SEQUENCE [LARGE SCALE GENOMIC DNA]</scope>
    <source>
        <strain evidence="1 2">SPSP-6</strain>
    </source>
</reference>
<organism evidence="1 2">
    <name type="scientific">Tepidimonas charontis</name>
    <dbReference type="NCBI Taxonomy" id="2267262"/>
    <lineage>
        <taxon>Bacteria</taxon>
        <taxon>Pseudomonadati</taxon>
        <taxon>Pseudomonadota</taxon>
        <taxon>Betaproteobacteria</taxon>
        <taxon>Burkholderiales</taxon>
        <taxon>Tepidimonas</taxon>
    </lineage>
</organism>